<proteinExistence type="predicted"/>
<evidence type="ECO:0000313" key="2">
    <source>
        <dbReference type="Proteomes" id="UP000323012"/>
    </source>
</evidence>
<dbReference type="AlphaFoldDB" id="A0AB74N1J7"/>
<sequence>MSGKANADTPSFEDLTKLALEGIKKHWGGQINTAKGSYAVKVNPVLATEKAAPSLTLQVEMGSSYNRSVNA</sequence>
<reference evidence="1 2" key="1">
    <citation type="submission" date="2019-08" db="EMBL/GenBank/DDBJ databases">
        <title>Whole genome sequencing of Aggregatibacter actinomycetemcomitans cultured from blood stream infections in Denmark reveals a novel phylogenetic lineage expressing serotype a membrane O polysaccharide.</title>
        <authorList>
            <person name="Nedergaard S."/>
            <person name="Kobel C.M."/>
            <person name="Nielsen M.B."/>
            <person name="Moeller R.T."/>
            <person name="Jensen A.B."/>
            <person name="Noerskov-Lauritsen N."/>
        </authorList>
    </citation>
    <scope>NUCLEOTIDE SEQUENCE [LARGE SCALE GENOMIC DNA]</scope>
    <source>
        <strain evidence="1 2">PN_563</strain>
    </source>
</reference>
<feature type="non-terminal residue" evidence="1">
    <location>
        <position position="71"/>
    </location>
</feature>
<dbReference type="EMBL" id="VSED01000073">
    <property type="protein sequence ID" value="TYA37975.1"/>
    <property type="molecule type" value="Genomic_DNA"/>
</dbReference>
<comment type="caution">
    <text evidence="1">The sequence shown here is derived from an EMBL/GenBank/DDBJ whole genome shotgun (WGS) entry which is preliminary data.</text>
</comment>
<gene>
    <name evidence="1" type="ORF">FXB79_11305</name>
</gene>
<name>A0AB74N1J7_AGGAC</name>
<protein>
    <submittedName>
        <fullName evidence="1">Uncharacterized protein</fullName>
    </submittedName>
</protein>
<organism evidence="1 2">
    <name type="scientific">Aggregatibacter actinomycetemcomitans</name>
    <name type="common">Actinobacillus actinomycetemcomitans</name>
    <name type="synonym">Haemophilus actinomycetemcomitans</name>
    <dbReference type="NCBI Taxonomy" id="714"/>
    <lineage>
        <taxon>Bacteria</taxon>
        <taxon>Pseudomonadati</taxon>
        <taxon>Pseudomonadota</taxon>
        <taxon>Gammaproteobacteria</taxon>
        <taxon>Pasteurellales</taxon>
        <taxon>Pasteurellaceae</taxon>
        <taxon>Aggregatibacter</taxon>
    </lineage>
</organism>
<evidence type="ECO:0000313" key="1">
    <source>
        <dbReference type="EMBL" id="TYA37975.1"/>
    </source>
</evidence>
<dbReference type="Proteomes" id="UP000323012">
    <property type="component" value="Unassembled WGS sequence"/>
</dbReference>
<accession>A0AB74N1J7</accession>